<dbReference type="Proteomes" id="UP000318017">
    <property type="component" value="Chromosome"/>
</dbReference>
<reference evidence="3 4" key="1">
    <citation type="submission" date="2019-02" db="EMBL/GenBank/DDBJ databases">
        <title>Deep-cultivation of Planctomycetes and their phenomic and genomic characterization uncovers novel biology.</title>
        <authorList>
            <person name="Wiegand S."/>
            <person name="Jogler M."/>
            <person name="Boedeker C."/>
            <person name="Pinto D."/>
            <person name="Vollmers J."/>
            <person name="Rivas-Marin E."/>
            <person name="Kohn T."/>
            <person name="Peeters S.H."/>
            <person name="Heuer A."/>
            <person name="Rast P."/>
            <person name="Oberbeckmann S."/>
            <person name="Bunk B."/>
            <person name="Jeske O."/>
            <person name="Meyerdierks A."/>
            <person name="Storesund J.E."/>
            <person name="Kallscheuer N."/>
            <person name="Luecker S."/>
            <person name="Lage O.M."/>
            <person name="Pohl T."/>
            <person name="Merkel B.J."/>
            <person name="Hornburger P."/>
            <person name="Mueller R.-W."/>
            <person name="Bruemmer F."/>
            <person name="Labrenz M."/>
            <person name="Spormann A.M."/>
            <person name="Op den Camp H."/>
            <person name="Overmann J."/>
            <person name="Amann R."/>
            <person name="Jetten M.S.M."/>
            <person name="Mascher T."/>
            <person name="Medema M.H."/>
            <person name="Devos D.P."/>
            <person name="Kaster A.-K."/>
            <person name="Ovreas L."/>
            <person name="Rohde M."/>
            <person name="Galperin M.Y."/>
            <person name="Jogler C."/>
        </authorList>
    </citation>
    <scope>NUCLEOTIDE SEQUENCE [LARGE SCALE GENOMIC DNA]</scope>
    <source>
        <strain evidence="3 4">Q31a</strain>
    </source>
</reference>
<dbReference type="KEGG" id="ahel:Q31a_46970"/>
<dbReference type="GO" id="GO:0005975">
    <property type="term" value="P:carbohydrate metabolic process"/>
    <property type="evidence" value="ECO:0007669"/>
    <property type="project" value="InterPro"/>
</dbReference>
<dbReference type="NCBIfam" id="NF002557">
    <property type="entry name" value="PRK02122.1"/>
    <property type="match status" value="1"/>
</dbReference>
<dbReference type="InterPro" id="IPR052960">
    <property type="entry name" value="GlcN6P_deaminase-like"/>
</dbReference>
<keyword evidence="4" id="KW-1185">Reference proteome</keyword>
<feature type="compositionally biased region" description="Low complexity" evidence="1">
    <location>
        <begin position="44"/>
        <end position="61"/>
    </location>
</feature>
<feature type="domain" description="Glucosamine/galactosamine-6-phosphate isomerase" evidence="2">
    <location>
        <begin position="77"/>
        <end position="298"/>
    </location>
</feature>
<evidence type="ECO:0000256" key="1">
    <source>
        <dbReference type="SAM" id="MobiDB-lite"/>
    </source>
</evidence>
<dbReference type="PANTHER" id="PTHR42892">
    <property type="entry name" value="GLUCOSAMINE-6-PHOSPHATE DEAMINASE-LIKE PROTEIN BT_0258-RELATED"/>
    <property type="match status" value="1"/>
</dbReference>
<dbReference type="Pfam" id="PF01182">
    <property type="entry name" value="Glucosamine_iso"/>
    <property type="match status" value="1"/>
</dbReference>
<organism evidence="3 4">
    <name type="scientific">Aureliella helgolandensis</name>
    <dbReference type="NCBI Taxonomy" id="2527968"/>
    <lineage>
        <taxon>Bacteria</taxon>
        <taxon>Pseudomonadati</taxon>
        <taxon>Planctomycetota</taxon>
        <taxon>Planctomycetia</taxon>
        <taxon>Pirellulales</taxon>
        <taxon>Pirellulaceae</taxon>
        <taxon>Aureliella</taxon>
    </lineage>
</organism>
<dbReference type="InterPro" id="IPR004547">
    <property type="entry name" value="Glucosamine6P_isomerase"/>
</dbReference>
<dbReference type="Gene3D" id="3.40.50.1360">
    <property type="match status" value="1"/>
</dbReference>
<gene>
    <name evidence="3" type="primary">nagB_3</name>
    <name evidence="3" type="ORF">Q31a_46970</name>
</gene>
<evidence type="ECO:0000259" key="2">
    <source>
        <dbReference type="Pfam" id="PF01182"/>
    </source>
</evidence>
<dbReference type="InterPro" id="IPR006148">
    <property type="entry name" value="Glc/Gal-6P_isomerase"/>
</dbReference>
<proteinExistence type="predicted"/>
<protein>
    <submittedName>
        <fullName evidence="3">Glucosamine-6-phosphate deaminase 1</fullName>
        <ecNumber evidence="3">3.5.99.6</ecNumber>
    </submittedName>
</protein>
<sequence>MAAIDETGKAYLPVTTIVLKAIRCVSRHYYPPRKNSRVSSTELRSTASVGSSPSGSASRARPITGTHLPAFVFQTGKDLALHAAQIISRLIRERSDLGQSTVLGLPTGSTPVGTYRELIRLYDEQGLDFSNVIIFCLDEFYGIAKDNPQSHRLWLAEHFFNHVNVKQENVHCLDSQVVASDIELHCRRYDDLIQGAGGFDLVLLGIGRNGHIGFNEPFSMRKSRTRLCTLDPITRQGCASDFFGESNVPVQALTVGLSPILAARHVLLLALGEHKAAIVTETLEGVISDRVPASYLQEHVDARALLDLPAAGLLTGISMPWVLEKVEWDEALIKRAVLWLCERSGKSLLKLDDEDFRQHDLHQLLRHHGPAQRIAHRVFRWMQDTIEYHPAGKEKKTCLCFSPHPDDDVISMGGTLIRLVEDGHRVHIAYMTSGNIAVFDHDAHRVADLVTEYNRLFSIDQQKSVEVQQEVHAGLANKVPGQPDHATILKIKSLIRWSEARAGALHVGCGAEDLHFLDLPFYRTGTIAKRPMGEDDTAIIRELLERVQPDQIYVAGDLADPHGTHRVCAEAILSVLGQLQREGKPVPEVMLYRGAWQEYALHEIEIAVPLSPSDIELKREAIFMHESQKDEALFPGSDPREFWQRAEDRNKGTADKYNQIGLPEFFALEAFTRWNGNQI</sequence>
<evidence type="ECO:0000313" key="3">
    <source>
        <dbReference type="EMBL" id="QDV26325.1"/>
    </source>
</evidence>
<dbReference type="Pfam" id="PF02585">
    <property type="entry name" value="PIG-L"/>
    <property type="match status" value="1"/>
</dbReference>
<dbReference type="PANTHER" id="PTHR42892:SF1">
    <property type="entry name" value="GLUCOSAMINE-6-PHOSPHATE ISOMERASE"/>
    <property type="match status" value="1"/>
</dbReference>
<dbReference type="SUPFAM" id="SSF100950">
    <property type="entry name" value="NagB/RpiA/CoA transferase-like"/>
    <property type="match status" value="1"/>
</dbReference>
<dbReference type="AlphaFoldDB" id="A0A518GCJ8"/>
<dbReference type="EMBL" id="CP036298">
    <property type="protein sequence ID" value="QDV26325.1"/>
    <property type="molecule type" value="Genomic_DNA"/>
</dbReference>
<dbReference type="GO" id="GO:0004342">
    <property type="term" value="F:glucosamine-6-phosphate deaminase activity"/>
    <property type="evidence" value="ECO:0007669"/>
    <property type="project" value="UniProtKB-EC"/>
</dbReference>
<feature type="region of interest" description="Disordered" evidence="1">
    <location>
        <begin position="34"/>
        <end position="61"/>
    </location>
</feature>
<dbReference type="EC" id="3.5.99.6" evidence="3"/>
<dbReference type="Gene3D" id="3.40.50.10320">
    <property type="entry name" value="LmbE-like"/>
    <property type="match status" value="1"/>
</dbReference>
<dbReference type="GO" id="GO:0006044">
    <property type="term" value="P:N-acetylglucosamine metabolic process"/>
    <property type="evidence" value="ECO:0007669"/>
    <property type="project" value="InterPro"/>
</dbReference>
<dbReference type="OrthoDB" id="9791139at2"/>
<dbReference type="InterPro" id="IPR003737">
    <property type="entry name" value="GlcNAc_PI_deacetylase-related"/>
</dbReference>
<evidence type="ECO:0000313" key="4">
    <source>
        <dbReference type="Proteomes" id="UP000318017"/>
    </source>
</evidence>
<dbReference type="InterPro" id="IPR024078">
    <property type="entry name" value="LmbE-like_dom_sf"/>
</dbReference>
<dbReference type="CDD" id="cd01399">
    <property type="entry name" value="GlcN6P_deaminase"/>
    <property type="match status" value="1"/>
</dbReference>
<dbReference type="InterPro" id="IPR037171">
    <property type="entry name" value="NagB/RpiA_transferase-like"/>
</dbReference>
<dbReference type="SUPFAM" id="SSF102588">
    <property type="entry name" value="LmbE-like"/>
    <property type="match status" value="1"/>
</dbReference>
<name>A0A518GCJ8_9BACT</name>
<accession>A0A518GCJ8</accession>
<keyword evidence="3" id="KW-0378">Hydrolase</keyword>